<accession>A0A087BAP7</accession>
<dbReference type="RefSeq" id="WP_022860223.1">
    <property type="nucleotide sequence ID" value="NZ_JGZB01000004.1"/>
</dbReference>
<keyword evidence="2" id="KW-0472">Membrane</keyword>
<reference evidence="3 4" key="1">
    <citation type="submission" date="2014-03" db="EMBL/GenBank/DDBJ databases">
        <title>Genomics of Bifidobacteria.</title>
        <authorList>
            <person name="Ventura M."/>
            <person name="Milani C."/>
            <person name="Lugli G.A."/>
        </authorList>
    </citation>
    <scope>NUCLEOTIDE SEQUENCE [LARGE SCALE GENOMIC DNA]</scope>
    <source>
        <strain evidence="3 4">LMG 11591</strain>
    </source>
</reference>
<feature type="transmembrane region" description="Helical" evidence="2">
    <location>
        <begin position="224"/>
        <end position="250"/>
    </location>
</feature>
<dbReference type="AlphaFoldDB" id="A0A087BAP7"/>
<dbReference type="STRING" id="1692.BMAGN_0045"/>
<evidence type="ECO:0000256" key="2">
    <source>
        <dbReference type="SAM" id="Phobius"/>
    </source>
</evidence>
<evidence type="ECO:0000313" key="4">
    <source>
        <dbReference type="Proteomes" id="UP000029052"/>
    </source>
</evidence>
<feature type="transmembrane region" description="Helical" evidence="2">
    <location>
        <begin position="285"/>
        <end position="310"/>
    </location>
</feature>
<feature type="transmembrane region" description="Helical" evidence="2">
    <location>
        <begin position="57"/>
        <end position="82"/>
    </location>
</feature>
<evidence type="ECO:0008006" key="5">
    <source>
        <dbReference type="Google" id="ProtNLM"/>
    </source>
</evidence>
<feature type="transmembrane region" description="Helical" evidence="2">
    <location>
        <begin position="158"/>
        <end position="175"/>
    </location>
</feature>
<dbReference type="eggNOG" id="COG4905">
    <property type="taxonomic scope" value="Bacteria"/>
</dbReference>
<evidence type="ECO:0000313" key="3">
    <source>
        <dbReference type="EMBL" id="KFI68097.1"/>
    </source>
</evidence>
<name>A0A087BAP7_9BIFI</name>
<feature type="transmembrane region" description="Helical" evidence="2">
    <location>
        <begin position="256"/>
        <end position="276"/>
    </location>
</feature>
<dbReference type="InterPro" id="IPR010540">
    <property type="entry name" value="CmpB_TMEM229"/>
</dbReference>
<keyword evidence="2" id="KW-1133">Transmembrane helix</keyword>
<dbReference type="Proteomes" id="UP000029052">
    <property type="component" value="Unassembled WGS sequence"/>
</dbReference>
<proteinExistence type="predicted"/>
<feature type="transmembrane region" description="Helical" evidence="2">
    <location>
        <begin position="364"/>
        <end position="385"/>
    </location>
</feature>
<evidence type="ECO:0000256" key="1">
    <source>
        <dbReference type="SAM" id="MobiDB-lite"/>
    </source>
</evidence>
<protein>
    <recommendedName>
        <fullName evidence="5">ABC transporter permease</fullName>
    </recommendedName>
</protein>
<comment type="caution">
    <text evidence="3">The sequence shown here is derived from an EMBL/GenBank/DDBJ whole genome shotgun (WGS) entry which is preliminary data.</text>
</comment>
<feature type="transmembrane region" description="Helical" evidence="2">
    <location>
        <begin position="330"/>
        <end position="352"/>
    </location>
</feature>
<feature type="transmembrane region" description="Helical" evidence="2">
    <location>
        <begin position="102"/>
        <end position="124"/>
    </location>
</feature>
<sequence>MTDTQVTPNTSPHTTAPSDKSKSPADVSNTKKTAAPKHHLIVTDAHMSKGLQILVRILGGLIIVASVAALPFIIADAVTMLYQTVDGHLGPKVSSLTFLLEAIGMGVQLVIVIGMLIFGLLLLLDKRSHAMYWTYVLIPLVIAKIMLNMAIYGMDYHLILPFVQFVILVVLSVTLDPQLRQERHVQHQLRMMESKATYEKSKSEDMLGRDLTGKGYISLNFFNIFWMFVLASVIGLVLETIFHIVVFGHYQNRTGMLWGPFSPIYGFGAILMTIFLNRLYKSSPFLIFCASAVIGGAFEYFTSWFMQTAFGITAWNYSNQWGNIDGRTSVAFMCCWGVLGLIWIKVALPYILKLIQLIPWKVRYWLTLICFIFIVVDGVMTLLSLDAWYSRLAGISQDSPAAQFFAQHFDNHFMAHHFQTMELNPKSASRM</sequence>
<dbReference type="EMBL" id="JGZB01000004">
    <property type="protein sequence ID" value="KFI68097.1"/>
    <property type="molecule type" value="Genomic_DNA"/>
</dbReference>
<feature type="compositionally biased region" description="Polar residues" evidence="1">
    <location>
        <begin position="1"/>
        <end position="18"/>
    </location>
</feature>
<gene>
    <name evidence="3" type="ORF">BMAGN_0045</name>
</gene>
<feature type="region of interest" description="Disordered" evidence="1">
    <location>
        <begin position="1"/>
        <end position="33"/>
    </location>
</feature>
<keyword evidence="2" id="KW-0812">Transmembrane</keyword>
<keyword evidence="4" id="KW-1185">Reference proteome</keyword>
<feature type="transmembrane region" description="Helical" evidence="2">
    <location>
        <begin position="131"/>
        <end position="152"/>
    </location>
</feature>
<organism evidence="3 4">
    <name type="scientific">Bifidobacterium magnum</name>
    <dbReference type="NCBI Taxonomy" id="1692"/>
    <lineage>
        <taxon>Bacteria</taxon>
        <taxon>Bacillati</taxon>
        <taxon>Actinomycetota</taxon>
        <taxon>Actinomycetes</taxon>
        <taxon>Bifidobacteriales</taxon>
        <taxon>Bifidobacteriaceae</taxon>
        <taxon>Bifidobacterium</taxon>
    </lineage>
</organism>
<dbReference type="Pfam" id="PF06541">
    <property type="entry name" value="ABC_trans_CmpB"/>
    <property type="match status" value="1"/>
</dbReference>